<protein>
    <recommendedName>
        <fullName evidence="3">NPH3 domain-containing protein</fullName>
    </recommendedName>
</protein>
<dbReference type="EMBL" id="NBSK02000006">
    <property type="protein sequence ID" value="KAJ0199430.1"/>
    <property type="molecule type" value="Genomic_DNA"/>
</dbReference>
<name>A0A9R1V497_LACSA</name>
<sequence length="146" mass="16436">MHLSTPNIFELMAKIYCGFEVNFISENVIPVSCLACFLGMTDNHNPNNLLNRALSFFEHQIITCWNESIKSLKATENQILLQQVTKLGLIDACVDLIISKALNKLIYLGESVEPIKNLVLSDEDEDGFNGDVYKPNAKRKLFVLDS</sequence>
<gene>
    <name evidence="1" type="ORF">LSAT_V11C600332340</name>
</gene>
<dbReference type="InterPro" id="IPR043454">
    <property type="entry name" value="NPH3/RPT2-like"/>
</dbReference>
<dbReference type="AlphaFoldDB" id="A0A9R1V497"/>
<accession>A0A9R1V497</accession>
<dbReference type="PANTHER" id="PTHR32370">
    <property type="entry name" value="OS12G0117600 PROTEIN"/>
    <property type="match status" value="1"/>
</dbReference>
<proteinExistence type="predicted"/>
<reference evidence="1 2" key="1">
    <citation type="journal article" date="2017" name="Nat. Commun.">
        <title>Genome assembly with in vitro proximity ligation data and whole-genome triplication in lettuce.</title>
        <authorList>
            <person name="Reyes-Chin-Wo S."/>
            <person name="Wang Z."/>
            <person name="Yang X."/>
            <person name="Kozik A."/>
            <person name="Arikit S."/>
            <person name="Song C."/>
            <person name="Xia L."/>
            <person name="Froenicke L."/>
            <person name="Lavelle D.O."/>
            <person name="Truco M.J."/>
            <person name="Xia R."/>
            <person name="Zhu S."/>
            <person name="Xu C."/>
            <person name="Xu H."/>
            <person name="Xu X."/>
            <person name="Cox K."/>
            <person name="Korf I."/>
            <person name="Meyers B.C."/>
            <person name="Michelmore R.W."/>
        </authorList>
    </citation>
    <scope>NUCLEOTIDE SEQUENCE [LARGE SCALE GENOMIC DNA]</scope>
    <source>
        <strain evidence="2">cv. Salinas</strain>
        <tissue evidence="1">Seedlings</tissue>
    </source>
</reference>
<evidence type="ECO:0000313" key="1">
    <source>
        <dbReference type="EMBL" id="KAJ0199430.1"/>
    </source>
</evidence>
<comment type="caution">
    <text evidence="1">The sequence shown here is derived from an EMBL/GenBank/DDBJ whole genome shotgun (WGS) entry which is preliminary data.</text>
</comment>
<organism evidence="1 2">
    <name type="scientific">Lactuca sativa</name>
    <name type="common">Garden lettuce</name>
    <dbReference type="NCBI Taxonomy" id="4236"/>
    <lineage>
        <taxon>Eukaryota</taxon>
        <taxon>Viridiplantae</taxon>
        <taxon>Streptophyta</taxon>
        <taxon>Embryophyta</taxon>
        <taxon>Tracheophyta</taxon>
        <taxon>Spermatophyta</taxon>
        <taxon>Magnoliopsida</taxon>
        <taxon>eudicotyledons</taxon>
        <taxon>Gunneridae</taxon>
        <taxon>Pentapetalae</taxon>
        <taxon>asterids</taxon>
        <taxon>campanulids</taxon>
        <taxon>Asterales</taxon>
        <taxon>Asteraceae</taxon>
        <taxon>Cichorioideae</taxon>
        <taxon>Cichorieae</taxon>
        <taxon>Lactucinae</taxon>
        <taxon>Lactuca</taxon>
    </lineage>
</organism>
<evidence type="ECO:0008006" key="3">
    <source>
        <dbReference type="Google" id="ProtNLM"/>
    </source>
</evidence>
<evidence type="ECO:0000313" key="2">
    <source>
        <dbReference type="Proteomes" id="UP000235145"/>
    </source>
</evidence>
<keyword evidence="2" id="KW-1185">Reference proteome</keyword>
<dbReference type="Proteomes" id="UP000235145">
    <property type="component" value="Unassembled WGS sequence"/>
</dbReference>